<organism evidence="1 2">
    <name type="scientific">Trichinella nativa</name>
    <dbReference type="NCBI Taxonomy" id="6335"/>
    <lineage>
        <taxon>Eukaryota</taxon>
        <taxon>Metazoa</taxon>
        <taxon>Ecdysozoa</taxon>
        <taxon>Nematoda</taxon>
        <taxon>Enoplea</taxon>
        <taxon>Dorylaimia</taxon>
        <taxon>Trichinellida</taxon>
        <taxon>Trichinellidae</taxon>
        <taxon>Trichinella</taxon>
    </lineage>
</organism>
<name>A0A0V1LA17_9BILA</name>
<sequence>LFVKIHKVPVFFTADSLQLCMHVMQGLDFAVFPFGERFQLCNELFFRSQLQAQHARLMHGNPLLMAPCPGCRLQTVNFLGLLFNKRFDFGQLFFRHHQVDLFSLVFSTLFSYGGKLILQGPHGQL</sequence>
<proteinExistence type="predicted"/>
<protein>
    <submittedName>
        <fullName evidence="1">Uncharacterized protein</fullName>
    </submittedName>
</protein>
<evidence type="ECO:0000313" key="1">
    <source>
        <dbReference type="EMBL" id="KRZ56140.1"/>
    </source>
</evidence>
<gene>
    <name evidence="1" type="ORF">T02_2199</name>
</gene>
<dbReference type="Proteomes" id="UP000054721">
    <property type="component" value="Unassembled WGS sequence"/>
</dbReference>
<comment type="caution">
    <text evidence="1">The sequence shown here is derived from an EMBL/GenBank/DDBJ whole genome shotgun (WGS) entry which is preliminary data.</text>
</comment>
<keyword evidence="2" id="KW-1185">Reference proteome</keyword>
<reference evidence="1 2" key="1">
    <citation type="submission" date="2015-05" db="EMBL/GenBank/DDBJ databases">
        <title>Evolution of Trichinella species and genotypes.</title>
        <authorList>
            <person name="Korhonen P.K."/>
            <person name="Edoardo P."/>
            <person name="Giuseppe L.R."/>
            <person name="Gasser R.B."/>
        </authorList>
    </citation>
    <scope>NUCLEOTIDE SEQUENCE [LARGE SCALE GENOMIC DNA]</scope>
    <source>
        <strain evidence="1">ISS10</strain>
    </source>
</reference>
<dbReference type="EMBL" id="JYDW01000100">
    <property type="protein sequence ID" value="KRZ56140.1"/>
    <property type="molecule type" value="Genomic_DNA"/>
</dbReference>
<dbReference type="AlphaFoldDB" id="A0A0V1LA17"/>
<accession>A0A0V1LA17</accession>
<feature type="non-terminal residue" evidence="1">
    <location>
        <position position="1"/>
    </location>
</feature>
<evidence type="ECO:0000313" key="2">
    <source>
        <dbReference type="Proteomes" id="UP000054721"/>
    </source>
</evidence>